<evidence type="ECO:0000313" key="6">
    <source>
        <dbReference type="Proteomes" id="UP001321473"/>
    </source>
</evidence>
<dbReference type="InterPro" id="IPR025875">
    <property type="entry name" value="Leu-rich_rpt_4"/>
</dbReference>
<keyword evidence="6" id="KW-1185">Reference proteome</keyword>
<accession>A0AAQ4D6K4</accession>
<proteinExistence type="predicted"/>
<dbReference type="FunFam" id="3.80.10.10:FF:000034">
    <property type="entry name" value="Ras suppressor protein 1"/>
    <property type="match status" value="1"/>
</dbReference>
<dbReference type="SMART" id="SM00369">
    <property type="entry name" value="LRR_TYP"/>
    <property type="match status" value="6"/>
</dbReference>
<evidence type="ECO:0000259" key="4">
    <source>
        <dbReference type="Pfam" id="PF23598"/>
    </source>
</evidence>
<evidence type="ECO:0000313" key="5">
    <source>
        <dbReference type="EMBL" id="KAK8758094.1"/>
    </source>
</evidence>
<gene>
    <name evidence="5" type="ORF">V5799_004269</name>
</gene>
<dbReference type="Proteomes" id="UP001321473">
    <property type="component" value="Unassembled WGS sequence"/>
</dbReference>
<evidence type="ECO:0000256" key="1">
    <source>
        <dbReference type="ARBA" id="ARBA00022614"/>
    </source>
</evidence>
<dbReference type="InterPro" id="IPR003591">
    <property type="entry name" value="Leu-rich_rpt_typical-subtyp"/>
</dbReference>
<dbReference type="PANTHER" id="PTHR48051:SF1">
    <property type="entry name" value="RAS SUPPRESSOR PROTEIN 1"/>
    <property type="match status" value="1"/>
</dbReference>
<dbReference type="PANTHER" id="PTHR48051">
    <property type="match status" value="1"/>
</dbReference>
<comment type="caution">
    <text evidence="5">The sequence shown here is derived from an EMBL/GenBank/DDBJ whole genome shotgun (WGS) entry which is preliminary data.</text>
</comment>
<dbReference type="GO" id="GO:0005737">
    <property type="term" value="C:cytoplasm"/>
    <property type="evidence" value="ECO:0007669"/>
    <property type="project" value="TreeGrafter"/>
</dbReference>
<keyword evidence="1" id="KW-0433">Leucine-rich repeat</keyword>
<protein>
    <recommendedName>
        <fullName evidence="4">Disease resistance R13L4/SHOC-2-like LRR domain-containing protein</fullName>
    </recommendedName>
</protein>
<organism evidence="5 6">
    <name type="scientific">Amblyomma americanum</name>
    <name type="common">Lone star tick</name>
    <dbReference type="NCBI Taxonomy" id="6943"/>
    <lineage>
        <taxon>Eukaryota</taxon>
        <taxon>Metazoa</taxon>
        <taxon>Ecdysozoa</taxon>
        <taxon>Arthropoda</taxon>
        <taxon>Chelicerata</taxon>
        <taxon>Arachnida</taxon>
        <taxon>Acari</taxon>
        <taxon>Parasitiformes</taxon>
        <taxon>Ixodida</taxon>
        <taxon>Ixodoidea</taxon>
        <taxon>Ixodidae</taxon>
        <taxon>Amblyomminae</taxon>
        <taxon>Amblyomma</taxon>
    </lineage>
</organism>
<name>A0AAQ4D6K4_AMBAM</name>
<dbReference type="InterPro" id="IPR032675">
    <property type="entry name" value="LRR_dom_sf"/>
</dbReference>
<dbReference type="PROSITE" id="PS51450">
    <property type="entry name" value="LRR"/>
    <property type="match status" value="2"/>
</dbReference>
<feature type="region of interest" description="Disordered" evidence="3">
    <location>
        <begin position="287"/>
        <end position="313"/>
    </location>
</feature>
<dbReference type="InterPro" id="IPR001611">
    <property type="entry name" value="Leu-rich_rpt"/>
</dbReference>
<dbReference type="Gene3D" id="3.80.10.10">
    <property type="entry name" value="Ribonuclease Inhibitor"/>
    <property type="match status" value="2"/>
</dbReference>
<dbReference type="Pfam" id="PF12799">
    <property type="entry name" value="LRR_4"/>
    <property type="match status" value="1"/>
</dbReference>
<dbReference type="SMART" id="SM00364">
    <property type="entry name" value="LRR_BAC"/>
    <property type="match status" value="5"/>
</dbReference>
<evidence type="ECO:0000256" key="2">
    <source>
        <dbReference type="ARBA" id="ARBA00022737"/>
    </source>
</evidence>
<keyword evidence="2" id="KW-0677">Repeat</keyword>
<dbReference type="EMBL" id="JARKHS020034477">
    <property type="protein sequence ID" value="KAK8758094.1"/>
    <property type="molecule type" value="Genomic_DNA"/>
</dbReference>
<dbReference type="InterPro" id="IPR055414">
    <property type="entry name" value="LRR_R13L4/SHOC2-like"/>
</dbReference>
<dbReference type="SUPFAM" id="SSF52058">
    <property type="entry name" value="L domain-like"/>
    <property type="match status" value="1"/>
</dbReference>
<dbReference type="InterPro" id="IPR050216">
    <property type="entry name" value="LRR_domain-containing"/>
</dbReference>
<sequence>MERDTKHTSCNCLDFNKMAKVKKVVDEAREQNNPELDLVDRGITSIEEIPGLSVKLHCGYCTDVSTPTNLKWAELFSLPNLTRLTLSHNKIRVVPASIANLYNLEILTLCNNQIVELPSSISTMPKLKILNLAINRLSSLPRGFGAFPVLEVLDLTYNNLNEQSLSNNFFIMDTLRALYLGDNEFEKLPPAIGQLKNLQILSVRENDLVELPKELGQLTRLRELHIQGNRLTLLPPELGNLDLASHRCVVRMDDNPWVAPIADQLQIGVSHVVEYIRSETYKYVYGRNTHSSMSPPPKKTDKSKKVSKKRDHN</sequence>
<dbReference type="Pfam" id="PF23598">
    <property type="entry name" value="LRR_14"/>
    <property type="match status" value="1"/>
</dbReference>
<reference evidence="5 6" key="1">
    <citation type="journal article" date="2023" name="Arcadia Sci">
        <title>De novo assembly of a long-read Amblyomma americanum tick genome.</title>
        <authorList>
            <person name="Chou S."/>
            <person name="Poskanzer K.E."/>
            <person name="Rollins M."/>
            <person name="Thuy-Boun P.S."/>
        </authorList>
    </citation>
    <scope>NUCLEOTIDE SEQUENCE [LARGE SCALE GENOMIC DNA]</scope>
    <source>
        <strain evidence="5">F_SG_1</strain>
        <tissue evidence="5">Salivary glands</tissue>
    </source>
</reference>
<feature type="domain" description="Disease resistance R13L4/SHOC-2-like LRR" evidence="4">
    <location>
        <begin position="146"/>
        <end position="242"/>
    </location>
</feature>
<dbReference type="AlphaFoldDB" id="A0AAQ4D6K4"/>
<evidence type="ECO:0000256" key="3">
    <source>
        <dbReference type="SAM" id="MobiDB-lite"/>
    </source>
</evidence>